<keyword evidence="2" id="KW-0812">Transmembrane</keyword>
<evidence type="ECO:0000256" key="2">
    <source>
        <dbReference type="SAM" id="Phobius"/>
    </source>
</evidence>
<reference evidence="3" key="2">
    <citation type="journal article" date="2015" name="Fish Shellfish Immunol.">
        <title>Early steps in the European eel (Anguilla anguilla)-Vibrio vulnificus interaction in the gills: Role of the RtxA13 toxin.</title>
        <authorList>
            <person name="Callol A."/>
            <person name="Pajuelo D."/>
            <person name="Ebbesson L."/>
            <person name="Teles M."/>
            <person name="MacKenzie S."/>
            <person name="Amaro C."/>
        </authorList>
    </citation>
    <scope>NUCLEOTIDE SEQUENCE</scope>
</reference>
<evidence type="ECO:0000256" key="1">
    <source>
        <dbReference type="SAM" id="MobiDB-lite"/>
    </source>
</evidence>
<reference evidence="3" key="1">
    <citation type="submission" date="2014-11" db="EMBL/GenBank/DDBJ databases">
        <authorList>
            <person name="Amaro Gonzalez C."/>
        </authorList>
    </citation>
    <scope>NUCLEOTIDE SEQUENCE</scope>
</reference>
<protein>
    <submittedName>
        <fullName evidence="3">Uncharacterized protein</fullName>
    </submittedName>
</protein>
<sequence length="94" mass="11306">MKLGMRKYEDRTEKSFAGAHSKHEPKLTWTAVQMIMCHVGSPFVLPWHYRNFRQVFLLLYILELHQICVCGYLMYVRQSECFLCVSVQCWVCRW</sequence>
<keyword evidence="2" id="KW-0472">Membrane</keyword>
<keyword evidence="2" id="KW-1133">Transmembrane helix</keyword>
<feature type="transmembrane region" description="Helical" evidence="2">
    <location>
        <begin position="55"/>
        <end position="75"/>
    </location>
</feature>
<evidence type="ECO:0000313" key="3">
    <source>
        <dbReference type="EMBL" id="JAH94982.1"/>
    </source>
</evidence>
<proteinExistence type="predicted"/>
<dbReference type="EMBL" id="GBXM01013595">
    <property type="protein sequence ID" value="JAH94982.1"/>
    <property type="molecule type" value="Transcribed_RNA"/>
</dbReference>
<name>A0A0E9WWZ4_ANGAN</name>
<feature type="compositionally biased region" description="Basic and acidic residues" evidence="1">
    <location>
        <begin position="1"/>
        <end position="14"/>
    </location>
</feature>
<organism evidence="3">
    <name type="scientific">Anguilla anguilla</name>
    <name type="common">European freshwater eel</name>
    <name type="synonym">Muraena anguilla</name>
    <dbReference type="NCBI Taxonomy" id="7936"/>
    <lineage>
        <taxon>Eukaryota</taxon>
        <taxon>Metazoa</taxon>
        <taxon>Chordata</taxon>
        <taxon>Craniata</taxon>
        <taxon>Vertebrata</taxon>
        <taxon>Euteleostomi</taxon>
        <taxon>Actinopterygii</taxon>
        <taxon>Neopterygii</taxon>
        <taxon>Teleostei</taxon>
        <taxon>Anguilliformes</taxon>
        <taxon>Anguillidae</taxon>
        <taxon>Anguilla</taxon>
    </lineage>
</organism>
<accession>A0A0E9WWZ4</accession>
<dbReference type="AlphaFoldDB" id="A0A0E9WWZ4"/>
<feature type="region of interest" description="Disordered" evidence="1">
    <location>
        <begin position="1"/>
        <end position="21"/>
    </location>
</feature>